<evidence type="ECO:0000256" key="1">
    <source>
        <dbReference type="ARBA" id="ARBA00001164"/>
    </source>
</evidence>
<keyword evidence="7 9" id="KW-0057">Aromatic amino acid biosynthesis</keyword>
<dbReference type="RefSeq" id="WP_179975747.1">
    <property type="nucleotide sequence ID" value="NZ_CP049075.1"/>
</dbReference>
<evidence type="ECO:0000259" key="10">
    <source>
        <dbReference type="Pfam" id="PF00697"/>
    </source>
</evidence>
<evidence type="ECO:0000256" key="2">
    <source>
        <dbReference type="ARBA" id="ARBA00004664"/>
    </source>
</evidence>
<reference evidence="11 12" key="1">
    <citation type="submission" date="2020-02" db="EMBL/GenBank/DDBJ databases">
        <title>Complete genome sequence of the novel Campylobacter species Candidatus Campylobacter infans.</title>
        <authorList>
            <person name="Duim B."/>
            <person name="Zomer A."/>
            <person name="van der Graaf L."/>
            <person name="Wagenaar J."/>
        </authorList>
    </citation>
    <scope>NUCLEOTIDE SEQUENCE [LARGE SCALE GENOMIC DNA]</scope>
    <source>
        <strain evidence="11 12">19S00001</strain>
    </source>
</reference>
<evidence type="ECO:0000256" key="4">
    <source>
        <dbReference type="ARBA" id="ARBA00022272"/>
    </source>
</evidence>
<evidence type="ECO:0000313" key="11">
    <source>
        <dbReference type="EMBL" id="QLI05186.1"/>
    </source>
</evidence>
<organism evidence="11 12">
    <name type="scientific">Candidatus Campylobacter infans</name>
    <dbReference type="NCBI Taxonomy" id="2561898"/>
    <lineage>
        <taxon>Bacteria</taxon>
        <taxon>Pseudomonadati</taxon>
        <taxon>Campylobacterota</taxon>
        <taxon>Epsilonproteobacteria</taxon>
        <taxon>Campylobacterales</taxon>
        <taxon>Campylobacteraceae</taxon>
        <taxon>Campylobacter</taxon>
    </lineage>
</organism>
<dbReference type="InterPro" id="IPR011060">
    <property type="entry name" value="RibuloseP-bd_barrel"/>
</dbReference>
<evidence type="ECO:0000256" key="9">
    <source>
        <dbReference type="HAMAP-Rule" id="MF_00135"/>
    </source>
</evidence>
<evidence type="ECO:0000256" key="7">
    <source>
        <dbReference type="ARBA" id="ARBA00023141"/>
    </source>
</evidence>
<keyword evidence="6 9" id="KW-0822">Tryptophan biosynthesis</keyword>
<evidence type="ECO:0000256" key="5">
    <source>
        <dbReference type="ARBA" id="ARBA00022605"/>
    </source>
</evidence>
<evidence type="ECO:0000256" key="6">
    <source>
        <dbReference type="ARBA" id="ARBA00022822"/>
    </source>
</evidence>
<evidence type="ECO:0000256" key="3">
    <source>
        <dbReference type="ARBA" id="ARBA00012572"/>
    </source>
</evidence>
<comment type="pathway">
    <text evidence="2 9">Amino-acid biosynthesis; L-tryptophan biosynthesis; L-tryptophan from chorismate: step 3/5.</text>
</comment>
<accession>A0A7H9CGG7</accession>
<dbReference type="InterPro" id="IPR013785">
    <property type="entry name" value="Aldolase_TIM"/>
</dbReference>
<dbReference type="UniPathway" id="UPA00035">
    <property type="reaction ID" value="UER00042"/>
</dbReference>
<dbReference type="EMBL" id="CP049075">
    <property type="protein sequence ID" value="QLI05186.1"/>
    <property type="molecule type" value="Genomic_DNA"/>
</dbReference>
<dbReference type="PANTHER" id="PTHR42894">
    <property type="entry name" value="N-(5'-PHOSPHORIBOSYL)ANTHRANILATE ISOMERASE"/>
    <property type="match status" value="1"/>
</dbReference>
<comment type="catalytic activity">
    <reaction evidence="1 9">
        <text>N-(5-phospho-beta-D-ribosyl)anthranilate = 1-(2-carboxyphenylamino)-1-deoxy-D-ribulose 5-phosphate</text>
        <dbReference type="Rhea" id="RHEA:21540"/>
        <dbReference type="ChEBI" id="CHEBI:18277"/>
        <dbReference type="ChEBI" id="CHEBI:58613"/>
        <dbReference type="EC" id="5.3.1.24"/>
    </reaction>
</comment>
<dbReference type="CDD" id="cd00405">
    <property type="entry name" value="PRAI"/>
    <property type="match status" value="1"/>
</dbReference>
<dbReference type="Gene3D" id="3.20.20.70">
    <property type="entry name" value="Aldolase class I"/>
    <property type="match status" value="1"/>
</dbReference>
<dbReference type="SUPFAM" id="SSF51366">
    <property type="entry name" value="Ribulose-phoshate binding barrel"/>
    <property type="match status" value="1"/>
</dbReference>
<dbReference type="PANTHER" id="PTHR42894:SF1">
    <property type="entry name" value="N-(5'-PHOSPHORIBOSYL)ANTHRANILATE ISOMERASE"/>
    <property type="match status" value="1"/>
</dbReference>
<dbReference type="AlphaFoldDB" id="A0A7H9CGG7"/>
<evidence type="ECO:0000256" key="8">
    <source>
        <dbReference type="ARBA" id="ARBA00023235"/>
    </source>
</evidence>
<dbReference type="GO" id="GO:0000162">
    <property type="term" value="P:L-tryptophan biosynthetic process"/>
    <property type="evidence" value="ECO:0007669"/>
    <property type="project" value="UniProtKB-UniRule"/>
</dbReference>
<proteinExistence type="inferred from homology"/>
<protein>
    <recommendedName>
        <fullName evidence="4 9">N-(5'-phosphoribosyl)anthranilate isomerase</fullName>
        <shortName evidence="9">PRAI</shortName>
        <ecNumber evidence="3 9">5.3.1.24</ecNumber>
    </recommendedName>
</protein>
<dbReference type="GO" id="GO:0004640">
    <property type="term" value="F:phosphoribosylanthranilate isomerase activity"/>
    <property type="evidence" value="ECO:0007669"/>
    <property type="project" value="UniProtKB-UniRule"/>
</dbReference>
<dbReference type="InterPro" id="IPR044643">
    <property type="entry name" value="TrpF_fam"/>
</dbReference>
<sequence length="206" mass="22928">MVKIKICGIKNEIEAKSVCECEYNGKKVDFIGLIFAPSKRQVDLLMAAKISKIAHKNAIKIAGVFDSVENAKNIAKLGFLDAIQIYEKLDNKILLNAKNASIWQVFSVDVGCKALAKINGDYDMALFDCKGAKLGGNGVSFDWEILRDVKLPFGIAGGLDENNFQKALKFKPTLLDFNSRLEDENGQKIQDKIIKILKILHNFKAY</sequence>
<dbReference type="HAMAP" id="MF_00135">
    <property type="entry name" value="PRAI"/>
    <property type="match status" value="1"/>
</dbReference>
<dbReference type="KEGG" id="cinf:CINF_0664"/>
<comment type="similarity">
    <text evidence="9">Belongs to the TrpF family.</text>
</comment>
<feature type="domain" description="N-(5'phosphoribosyl) anthranilate isomerase (PRAI)" evidence="10">
    <location>
        <begin position="5"/>
        <end position="198"/>
    </location>
</feature>
<gene>
    <name evidence="9 11" type="primary">trpF</name>
    <name evidence="11" type="ORF">CINF_0664</name>
</gene>
<keyword evidence="12" id="KW-1185">Reference proteome</keyword>
<keyword evidence="5 9" id="KW-0028">Amino-acid biosynthesis</keyword>
<dbReference type="Pfam" id="PF00697">
    <property type="entry name" value="PRAI"/>
    <property type="match status" value="1"/>
</dbReference>
<evidence type="ECO:0000313" key="12">
    <source>
        <dbReference type="Proteomes" id="UP000509414"/>
    </source>
</evidence>
<keyword evidence="8 9" id="KW-0413">Isomerase</keyword>
<dbReference type="InterPro" id="IPR001240">
    <property type="entry name" value="PRAI_dom"/>
</dbReference>
<dbReference type="Proteomes" id="UP000509414">
    <property type="component" value="Chromosome"/>
</dbReference>
<name>A0A7H9CGG7_9BACT</name>
<dbReference type="EC" id="5.3.1.24" evidence="3 9"/>